<evidence type="ECO:0008006" key="3">
    <source>
        <dbReference type="Google" id="ProtNLM"/>
    </source>
</evidence>
<name>A0ABV9ICL6_9DEIO</name>
<dbReference type="SUPFAM" id="SSF55729">
    <property type="entry name" value="Acyl-CoA N-acyltransferases (Nat)"/>
    <property type="match status" value="1"/>
</dbReference>
<reference evidence="2" key="1">
    <citation type="journal article" date="2019" name="Int. J. Syst. Evol. Microbiol.">
        <title>The Global Catalogue of Microorganisms (GCM) 10K type strain sequencing project: providing services to taxonomists for standard genome sequencing and annotation.</title>
        <authorList>
            <consortium name="The Broad Institute Genomics Platform"/>
            <consortium name="The Broad Institute Genome Sequencing Center for Infectious Disease"/>
            <person name="Wu L."/>
            <person name="Ma J."/>
        </authorList>
    </citation>
    <scope>NUCLEOTIDE SEQUENCE [LARGE SCALE GENOMIC DNA]</scope>
    <source>
        <strain evidence="2">CCUG 55995</strain>
    </source>
</reference>
<comment type="caution">
    <text evidence="1">The sequence shown here is derived from an EMBL/GenBank/DDBJ whole genome shotgun (WGS) entry which is preliminary data.</text>
</comment>
<evidence type="ECO:0000313" key="1">
    <source>
        <dbReference type="EMBL" id="MFC4640064.1"/>
    </source>
</evidence>
<sequence length="153" mass="17532">MTTRVQIQNRTYDFLHHDHGPQGFELVLFLPAPRSLSTLLRPPPREEVARLTVGALNADELLVQALGLGYARMRLRVRHAHRERGLGRWLLSRAFQEAHALDLGLAGELQAQQLERARGFYARYGARVVPRALHPQHPWLVWDRAALLGQTRR</sequence>
<dbReference type="InterPro" id="IPR016181">
    <property type="entry name" value="Acyl_CoA_acyltransferase"/>
</dbReference>
<accession>A0ABV9ICL6</accession>
<proteinExistence type="predicted"/>
<dbReference type="Proteomes" id="UP001595952">
    <property type="component" value="Unassembled WGS sequence"/>
</dbReference>
<protein>
    <recommendedName>
        <fullName evidence="3">GNAT family N-acetyltransferase</fullName>
    </recommendedName>
</protein>
<keyword evidence="2" id="KW-1185">Reference proteome</keyword>
<dbReference type="EMBL" id="JBHSEI010000013">
    <property type="protein sequence ID" value="MFC4640064.1"/>
    <property type="molecule type" value="Genomic_DNA"/>
</dbReference>
<organism evidence="1 2">
    <name type="scientific">Deinococcus hohokamensis</name>
    <dbReference type="NCBI Taxonomy" id="309883"/>
    <lineage>
        <taxon>Bacteria</taxon>
        <taxon>Thermotogati</taxon>
        <taxon>Deinococcota</taxon>
        <taxon>Deinococci</taxon>
        <taxon>Deinococcales</taxon>
        <taxon>Deinococcaceae</taxon>
        <taxon>Deinococcus</taxon>
    </lineage>
</organism>
<dbReference type="RefSeq" id="WP_380063054.1">
    <property type="nucleotide sequence ID" value="NZ_JBHSEI010000013.1"/>
</dbReference>
<evidence type="ECO:0000313" key="2">
    <source>
        <dbReference type="Proteomes" id="UP001595952"/>
    </source>
</evidence>
<dbReference type="Gene3D" id="3.40.630.30">
    <property type="match status" value="1"/>
</dbReference>
<gene>
    <name evidence="1" type="ORF">ACFO0D_17180</name>
</gene>